<dbReference type="EMBL" id="LSRQ01000170">
    <property type="protein sequence ID" value="OAY84814.1"/>
    <property type="molecule type" value="Genomic_DNA"/>
</dbReference>
<protein>
    <recommendedName>
        <fullName evidence="2">Carboxypeptidase</fullName>
        <ecNumber evidence="2">3.4.16.-</ecNumber>
    </recommendedName>
</protein>
<dbReference type="AlphaFoldDB" id="A0A199W679"/>
<sequence length="215" mass="24051">RESDRVAELLGQPANVGFAQYAGYVAVDAAHGRALFYWLVEAAAAEAAPLVLWLNGGPGCSSVGYGASEEIGPFRIRPDGKTLYLNAYSWNNAANLLFLESPAGVGFSYSNTTLDLYTAGDQRTAMDAYAFLVNWFERFPQYKYREFYIAGESYAGHYVPQLAQLIYRKNNETQNPVINLKGFMYWWTHGLISDTTYHNLRATCILQSSEHPSEE</sequence>
<dbReference type="FunFam" id="3.40.50.1820:FF:000211">
    <property type="entry name" value="Carboxypeptidase"/>
    <property type="match status" value="1"/>
</dbReference>
<keyword evidence="2" id="KW-0645">Protease</keyword>
<keyword evidence="2 3" id="KW-0121">Carboxypeptidase</keyword>
<accession>A0A199W679</accession>
<dbReference type="Proteomes" id="UP000092600">
    <property type="component" value="Unassembled WGS sequence"/>
</dbReference>
<name>A0A199W679_ANACO</name>
<dbReference type="EC" id="3.4.16.-" evidence="2"/>
<dbReference type="InterPro" id="IPR001563">
    <property type="entry name" value="Peptidase_S10"/>
</dbReference>
<organism evidence="3 4">
    <name type="scientific">Ananas comosus</name>
    <name type="common">Pineapple</name>
    <name type="synonym">Ananas ananas</name>
    <dbReference type="NCBI Taxonomy" id="4615"/>
    <lineage>
        <taxon>Eukaryota</taxon>
        <taxon>Viridiplantae</taxon>
        <taxon>Streptophyta</taxon>
        <taxon>Embryophyta</taxon>
        <taxon>Tracheophyta</taxon>
        <taxon>Spermatophyta</taxon>
        <taxon>Magnoliopsida</taxon>
        <taxon>Liliopsida</taxon>
        <taxon>Poales</taxon>
        <taxon>Bromeliaceae</taxon>
        <taxon>Bromelioideae</taxon>
        <taxon>Ananas</taxon>
    </lineage>
</organism>
<dbReference type="InterPro" id="IPR018202">
    <property type="entry name" value="Ser_caboxypep_ser_AS"/>
</dbReference>
<proteinExistence type="inferred from homology"/>
<evidence type="ECO:0000256" key="2">
    <source>
        <dbReference type="RuleBase" id="RU361156"/>
    </source>
</evidence>
<dbReference type="PANTHER" id="PTHR11802">
    <property type="entry name" value="SERINE PROTEASE FAMILY S10 SERINE CARBOXYPEPTIDASE"/>
    <property type="match status" value="1"/>
</dbReference>
<evidence type="ECO:0000256" key="1">
    <source>
        <dbReference type="ARBA" id="ARBA00009431"/>
    </source>
</evidence>
<dbReference type="PANTHER" id="PTHR11802:SF305">
    <property type="entry name" value="CARBOXYPEPTIDASE"/>
    <property type="match status" value="1"/>
</dbReference>
<dbReference type="GO" id="GO:0005773">
    <property type="term" value="C:vacuole"/>
    <property type="evidence" value="ECO:0007669"/>
    <property type="project" value="TreeGrafter"/>
</dbReference>
<feature type="non-terminal residue" evidence="3">
    <location>
        <position position="215"/>
    </location>
</feature>
<comment type="caution">
    <text evidence="3">The sequence shown here is derived from an EMBL/GenBank/DDBJ whole genome shotgun (WGS) entry which is preliminary data.</text>
</comment>
<feature type="non-terminal residue" evidence="3">
    <location>
        <position position="1"/>
    </location>
</feature>
<gene>
    <name evidence="3" type="ORF">ACMD2_13544</name>
</gene>
<evidence type="ECO:0000313" key="3">
    <source>
        <dbReference type="EMBL" id="OAY84814.1"/>
    </source>
</evidence>
<keyword evidence="2" id="KW-0378">Hydrolase</keyword>
<dbReference type="PRINTS" id="PR00724">
    <property type="entry name" value="CRBOXYPTASEC"/>
</dbReference>
<dbReference type="STRING" id="4615.A0A199W679"/>
<dbReference type="PROSITE" id="PS00131">
    <property type="entry name" value="CARBOXYPEPT_SER_SER"/>
    <property type="match status" value="1"/>
</dbReference>
<dbReference type="Gene3D" id="3.40.50.1820">
    <property type="entry name" value="alpha/beta hydrolase"/>
    <property type="match status" value="1"/>
</dbReference>
<dbReference type="SUPFAM" id="SSF53474">
    <property type="entry name" value="alpha/beta-Hydrolases"/>
    <property type="match status" value="1"/>
</dbReference>
<dbReference type="InterPro" id="IPR029058">
    <property type="entry name" value="AB_hydrolase_fold"/>
</dbReference>
<dbReference type="GO" id="GO:0006508">
    <property type="term" value="P:proteolysis"/>
    <property type="evidence" value="ECO:0007669"/>
    <property type="project" value="UniProtKB-KW"/>
</dbReference>
<reference evidence="3 4" key="1">
    <citation type="journal article" date="2016" name="DNA Res.">
        <title>The draft genome of MD-2 pineapple using hybrid error correction of long reads.</title>
        <authorList>
            <person name="Redwan R.M."/>
            <person name="Saidin A."/>
            <person name="Kumar S.V."/>
        </authorList>
    </citation>
    <scope>NUCLEOTIDE SEQUENCE [LARGE SCALE GENOMIC DNA]</scope>
    <source>
        <strain evidence="4">cv. MD2</strain>
        <tissue evidence="3">Leaf</tissue>
    </source>
</reference>
<dbReference type="GO" id="GO:0004185">
    <property type="term" value="F:serine-type carboxypeptidase activity"/>
    <property type="evidence" value="ECO:0007669"/>
    <property type="project" value="UniProtKB-UniRule"/>
</dbReference>
<dbReference type="Pfam" id="PF00450">
    <property type="entry name" value="Peptidase_S10"/>
    <property type="match status" value="1"/>
</dbReference>
<comment type="similarity">
    <text evidence="1 2">Belongs to the peptidase S10 family.</text>
</comment>
<evidence type="ECO:0000313" key="4">
    <source>
        <dbReference type="Proteomes" id="UP000092600"/>
    </source>
</evidence>